<reference evidence="1" key="1">
    <citation type="submission" date="2020-02" db="EMBL/GenBank/DDBJ databases">
        <title>Genome sequencing of the panga catfish, Pangasius djambal.</title>
        <authorList>
            <person name="Wen M."/>
            <person name="Zahm M."/>
            <person name="Roques C."/>
            <person name="Cabau C."/>
            <person name="Klopp C."/>
            <person name="Donnadieu C."/>
            <person name="Jouanno E."/>
            <person name="Avarre J.-C."/>
            <person name="Campet M."/>
            <person name="Ha T."/>
            <person name="Dugue R."/>
            <person name="Lampietro C."/>
            <person name="Louis A."/>
            <person name="Herpin A."/>
            <person name="Echchiki A."/>
            <person name="Berthelot C."/>
            <person name="Parey E."/>
            <person name="Roest-Crollius H."/>
            <person name="Braasch I."/>
            <person name="Postlethwait J.H."/>
            <person name="Bobe J."/>
            <person name="Montfort J."/>
            <person name="Bouchez O."/>
            <person name="Begum T."/>
            <person name="Schartl M."/>
            <person name="Gustiano R."/>
            <person name="Guiguen Y."/>
        </authorList>
    </citation>
    <scope>NUCLEOTIDE SEQUENCE</scope>
    <source>
        <strain evidence="1">Pdj_M5554</strain>
    </source>
</reference>
<proteinExistence type="predicted"/>
<organism evidence="1 2">
    <name type="scientific">Pangasius djambal</name>
    <dbReference type="NCBI Taxonomy" id="1691987"/>
    <lineage>
        <taxon>Eukaryota</taxon>
        <taxon>Metazoa</taxon>
        <taxon>Chordata</taxon>
        <taxon>Craniata</taxon>
        <taxon>Vertebrata</taxon>
        <taxon>Euteleostomi</taxon>
        <taxon>Actinopterygii</taxon>
        <taxon>Neopterygii</taxon>
        <taxon>Teleostei</taxon>
        <taxon>Ostariophysi</taxon>
        <taxon>Siluriformes</taxon>
        <taxon>Pangasiidae</taxon>
        <taxon>Pangasius</taxon>
    </lineage>
</organism>
<protein>
    <submittedName>
        <fullName evidence="1">Uncharacterized protein</fullName>
    </submittedName>
</protein>
<accession>A0ACC5Y5Z1</accession>
<keyword evidence="2" id="KW-1185">Reference proteome</keyword>
<dbReference type="Proteomes" id="UP000830395">
    <property type="component" value="Chromosome 3"/>
</dbReference>
<evidence type="ECO:0000313" key="2">
    <source>
        <dbReference type="Proteomes" id="UP000830395"/>
    </source>
</evidence>
<comment type="caution">
    <text evidence="1">The sequence shown here is derived from an EMBL/GenBank/DDBJ whole genome shotgun (WGS) entry which is preliminary data.</text>
</comment>
<evidence type="ECO:0000313" key="1">
    <source>
        <dbReference type="EMBL" id="MCJ8731054.1"/>
    </source>
</evidence>
<sequence>MGKRRQKHQNLNNLTKKQKKHLKEFGEQHPFDDNVIERPEKTQIVRLADSPENSGCESDEGREEEKPSAYEKLLLSINTVAADDDDDDDDEEEEDSEEEESQEDDEDDDDAAEGLDDPDEEDDDAEESRDGGDDDDDDDEEAAGSSEEEETEKGGKQKEDEFTDKTREAEFSLESNLPADGEQEKVDTSRADVFVQHQEAELSEAEVNRISNGSRIRTQVKWSRLGVLHCARPLERLPAVAQSSSVSLPLFHKALEPKWRSLSHSSTPEGGDAAGLTDLQDELLRLMGSYRDVYYPECSVLDGAAEARRAYCLHALNHVLKANSRVLTHNAVLKEEAKGGDKDEDEFRDQGLTRPKVLILVPFRDGALRVVQTFISLLESDGKKMDVSNKKRFKDEYGEEPSSRPAGANRPDDYRAVFSGNVDDHFRIGMSILKRSMRLYSPFYSSDIIIASPLGLRTLIGVDGDAQRDFDFLSSVELLVLEQTDVFLMQNWEHVLHVMKHMNLQPLDSHGVDFSRVRMWNLNNWARFYRQTLVFSSIHEPQINNILTKHCHNYRGQVSVKNLPKTGSICQVLVQLPHVFQMFHTDSFMDQDDRFQFFVDKVLPQYRDSVMSHTLIYVPSYFDFVRVRNFLKKEDVSFCVMSEYSERAEVSRARHFFSKGEKQFLLFSERFHFYKRYTIRGIQNVIFYALPTYAHFYSEVCNMLQVGGSDGVTSSASFTCTALYSRYDAHRLAAITGAERAASMTQSNKSVHLFITGEEKRV</sequence>
<dbReference type="EMBL" id="CM040977">
    <property type="protein sequence ID" value="MCJ8731054.1"/>
    <property type="molecule type" value="Genomic_DNA"/>
</dbReference>
<gene>
    <name evidence="1" type="ORF">PDJAM_G00191630</name>
</gene>
<name>A0ACC5Y5Z1_9TELE</name>